<name>A0A8B8PUM4_9MYRT</name>
<dbReference type="RefSeq" id="XP_030538470.2">
    <property type="nucleotide sequence ID" value="XM_030682610.2"/>
</dbReference>
<accession>A0A8B8PUM4</accession>
<dbReference type="PROSITE" id="PS50158">
    <property type="entry name" value="ZF_CCHC"/>
    <property type="match status" value="1"/>
</dbReference>
<evidence type="ECO:0000256" key="2">
    <source>
        <dbReference type="SAM" id="MobiDB-lite"/>
    </source>
</evidence>
<dbReference type="InterPro" id="IPR005162">
    <property type="entry name" value="Retrotrans_gag_dom"/>
</dbReference>
<feature type="region of interest" description="Disordered" evidence="2">
    <location>
        <begin position="267"/>
        <end position="297"/>
    </location>
</feature>
<reference evidence="5" key="1">
    <citation type="submission" date="2025-08" db="UniProtKB">
        <authorList>
            <consortium name="RefSeq"/>
        </authorList>
    </citation>
    <scope>IDENTIFICATION</scope>
    <source>
        <tissue evidence="5">Leaf</tissue>
    </source>
</reference>
<protein>
    <submittedName>
        <fullName evidence="5">Uncharacterized protein LOC115746723</fullName>
    </submittedName>
</protein>
<keyword evidence="1" id="KW-0479">Metal-binding</keyword>
<gene>
    <name evidence="5" type="primary">LOC115746723</name>
</gene>
<feature type="compositionally biased region" description="Basic residues" evidence="2">
    <location>
        <begin position="1"/>
        <end position="13"/>
    </location>
</feature>
<keyword evidence="1" id="KW-0863">Zinc-finger</keyword>
<evidence type="ECO:0000313" key="5">
    <source>
        <dbReference type="RefSeq" id="XP_030538470.2"/>
    </source>
</evidence>
<dbReference type="Proteomes" id="UP000827889">
    <property type="component" value="Chromosome 4"/>
</dbReference>
<evidence type="ECO:0000313" key="4">
    <source>
        <dbReference type="Proteomes" id="UP000827889"/>
    </source>
</evidence>
<evidence type="ECO:0000259" key="3">
    <source>
        <dbReference type="PROSITE" id="PS50158"/>
    </source>
</evidence>
<proteinExistence type="predicted"/>
<organism evidence="4 5">
    <name type="scientific">Rhodamnia argentea</name>
    <dbReference type="NCBI Taxonomy" id="178133"/>
    <lineage>
        <taxon>Eukaryota</taxon>
        <taxon>Viridiplantae</taxon>
        <taxon>Streptophyta</taxon>
        <taxon>Embryophyta</taxon>
        <taxon>Tracheophyta</taxon>
        <taxon>Spermatophyta</taxon>
        <taxon>Magnoliopsida</taxon>
        <taxon>eudicotyledons</taxon>
        <taxon>Gunneridae</taxon>
        <taxon>Pentapetalae</taxon>
        <taxon>rosids</taxon>
        <taxon>malvids</taxon>
        <taxon>Myrtales</taxon>
        <taxon>Myrtaceae</taxon>
        <taxon>Myrtoideae</taxon>
        <taxon>Myrteae</taxon>
        <taxon>Australasian group</taxon>
        <taxon>Rhodamnia</taxon>
    </lineage>
</organism>
<dbReference type="PANTHER" id="PTHR34482:SF49">
    <property type="entry name" value="RETROTRANSPOSON GAG DOMAIN-CONTAINING PROTEIN"/>
    <property type="match status" value="1"/>
</dbReference>
<feature type="region of interest" description="Disordered" evidence="2">
    <location>
        <begin position="1"/>
        <end position="21"/>
    </location>
</feature>
<sequence length="363" mass="40963">MSARGRRASRAPRTRAVGPTGEILEEERVPRAAEPVGQEPTMAGILQALGAIGDLMGQQVKNRNAAAIVEVPRGNVPTGAVNVGHQAHKLVEQFLKLKPPKFSGSGDHEAATSWIKELEKAFALLRCTEEDKVTLAVYQLRGNTSTWWRASKDRVFPEGTVPAWNAFVETFNGKYFSDIAREQKMAEFLRLRREHLSVDEYEARFAELSKYAPRMIEDPVDRVRRFRDGLKPEIKSVLVPLNLKDYDDLYKRAQMVECDLAERTATTGSRFVPSHGRDSRQGKRPIPSGRYQIPPNRREAISKPVFRQDGACHLCRQRHGPGPCPFKEGACFGCRRFGHQVRDCPRRQRNRPQGEQPGGKRIT</sequence>
<dbReference type="PANTHER" id="PTHR34482">
    <property type="entry name" value="DNA DAMAGE-INDUCIBLE PROTEIN 1-LIKE"/>
    <property type="match status" value="1"/>
</dbReference>
<dbReference type="Pfam" id="PF03732">
    <property type="entry name" value="Retrotrans_gag"/>
    <property type="match status" value="1"/>
</dbReference>
<feature type="region of interest" description="Disordered" evidence="2">
    <location>
        <begin position="344"/>
        <end position="363"/>
    </location>
</feature>
<feature type="domain" description="CCHC-type" evidence="3">
    <location>
        <begin position="331"/>
        <end position="346"/>
    </location>
</feature>
<dbReference type="InterPro" id="IPR001878">
    <property type="entry name" value="Znf_CCHC"/>
</dbReference>
<keyword evidence="4" id="KW-1185">Reference proteome</keyword>
<keyword evidence="1" id="KW-0862">Zinc</keyword>
<evidence type="ECO:0000256" key="1">
    <source>
        <dbReference type="PROSITE-ProRule" id="PRU00047"/>
    </source>
</evidence>
<dbReference type="GeneID" id="115746723"/>